<dbReference type="PANTHER" id="PTHR34309:SF1">
    <property type="entry name" value="PROTEIN GLCG"/>
    <property type="match status" value="1"/>
</dbReference>
<dbReference type="InterPro" id="IPR052517">
    <property type="entry name" value="GlcG_carb_metab_protein"/>
</dbReference>
<dbReference type="RefSeq" id="WP_369789276.1">
    <property type="nucleotide sequence ID" value="NZ_CP165628.1"/>
</dbReference>
<dbReference type="PANTHER" id="PTHR34309">
    <property type="entry name" value="SLR1406 PROTEIN"/>
    <property type="match status" value="1"/>
</dbReference>
<keyword evidence="1" id="KW-0732">Signal</keyword>
<protein>
    <submittedName>
        <fullName evidence="2">Heme-binding protein</fullName>
    </submittedName>
</protein>
<dbReference type="Gene3D" id="3.30.450.150">
    <property type="entry name" value="Haem-degrading domain"/>
    <property type="match status" value="1"/>
</dbReference>
<feature type="chain" id="PRO_5044285390" evidence="1">
    <location>
        <begin position="21"/>
        <end position="156"/>
    </location>
</feature>
<evidence type="ECO:0000256" key="1">
    <source>
        <dbReference type="SAM" id="SignalP"/>
    </source>
</evidence>
<proteinExistence type="predicted"/>
<sequence>MKKILMLAALCSLGSLSAFSANATITQTILSAEDAAKLITVATEKAQSLHANVCIAIVDQAGQLMSFKRMDNAPVGCIDSSILKARAGALYHTPTDKYMGRANGAEPAIATLPGMVPLGGGNPIVFHEAVIGSVGVSGSANPNEIEIAKAAAESLK</sequence>
<feature type="signal peptide" evidence="1">
    <location>
        <begin position="1"/>
        <end position="20"/>
    </location>
</feature>
<reference evidence="2" key="1">
    <citation type="submission" date="2024-07" db="EMBL/GenBank/DDBJ databases">
        <authorList>
            <person name="Biller S.J."/>
        </authorList>
    </citation>
    <scope>NUCLEOTIDE SEQUENCE</scope>
    <source>
        <strain evidence="2">WC2420</strain>
    </source>
</reference>
<dbReference type="SUPFAM" id="SSF143744">
    <property type="entry name" value="GlcG-like"/>
    <property type="match status" value="1"/>
</dbReference>
<dbReference type="InterPro" id="IPR005624">
    <property type="entry name" value="PduO/GlcC-like"/>
</dbReference>
<dbReference type="InterPro" id="IPR038084">
    <property type="entry name" value="PduO/GlcC-like_sf"/>
</dbReference>
<dbReference type="Pfam" id="PF03928">
    <property type="entry name" value="HbpS-like"/>
    <property type="match status" value="1"/>
</dbReference>
<dbReference type="AlphaFoldDB" id="A0AB39VQ30"/>
<organism evidence="2">
    <name type="scientific">Rouxiella sp. WC2420</name>
    <dbReference type="NCBI Taxonomy" id="3234145"/>
    <lineage>
        <taxon>Bacteria</taxon>
        <taxon>Pseudomonadati</taxon>
        <taxon>Pseudomonadota</taxon>
        <taxon>Gammaproteobacteria</taxon>
        <taxon>Enterobacterales</taxon>
        <taxon>Yersiniaceae</taxon>
        <taxon>Rouxiella</taxon>
    </lineage>
</organism>
<evidence type="ECO:0000313" key="2">
    <source>
        <dbReference type="EMBL" id="XDU72495.1"/>
    </source>
</evidence>
<gene>
    <name evidence="2" type="ORF">AB3G37_23960</name>
</gene>
<name>A0AB39VQ30_9GAMM</name>
<dbReference type="EMBL" id="CP165628">
    <property type="protein sequence ID" value="XDU72495.1"/>
    <property type="molecule type" value="Genomic_DNA"/>
</dbReference>
<accession>A0AB39VQ30</accession>